<keyword evidence="1" id="KW-0812">Transmembrane</keyword>
<dbReference type="EMBL" id="CVRI01000055">
    <property type="protein sequence ID" value="CRL00933.1"/>
    <property type="molecule type" value="Genomic_DNA"/>
</dbReference>
<feature type="non-terminal residue" evidence="4">
    <location>
        <position position="310"/>
    </location>
</feature>
<organism evidence="4 5">
    <name type="scientific">Clunio marinus</name>
    <dbReference type="NCBI Taxonomy" id="568069"/>
    <lineage>
        <taxon>Eukaryota</taxon>
        <taxon>Metazoa</taxon>
        <taxon>Ecdysozoa</taxon>
        <taxon>Arthropoda</taxon>
        <taxon>Hexapoda</taxon>
        <taxon>Insecta</taxon>
        <taxon>Pterygota</taxon>
        <taxon>Neoptera</taxon>
        <taxon>Endopterygota</taxon>
        <taxon>Diptera</taxon>
        <taxon>Nematocera</taxon>
        <taxon>Chironomoidea</taxon>
        <taxon>Chironomidae</taxon>
        <taxon>Clunio</taxon>
    </lineage>
</organism>
<dbReference type="GO" id="GO:0030299">
    <property type="term" value="P:intestinal cholesterol absorption"/>
    <property type="evidence" value="ECO:0007669"/>
    <property type="project" value="TreeGrafter"/>
</dbReference>
<dbReference type="GO" id="GO:0005886">
    <property type="term" value="C:plasma membrane"/>
    <property type="evidence" value="ECO:0007669"/>
    <property type="project" value="TreeGrafter"/>
</dbReference>
<keyword evidence="1" id="KW-1133">Transmembrane helix</keyword>
<dbReference type="PANTHER" id="PTHR45727">
    <property type="entry name" value="NPC INTRACELLULAR CHOLESTEROL TRANSPORTER 1"/>
    <property type="match status" value="1"/>
</dbReference>
<name>A0A1J1IL15_9DIPT</name>
<dbReference type="OrthoDB" id="7998350at2759"/>
<protein>
    <submittedName>
        <fullName evidence="4">CLUMA_CG014191, isoform A</fullName>
    </submittedName>
</protein>
<proteinExistence type="predicted"/>
<gene>
    <name evidence="4" type="ORF">CLUMA_CG014191</name>
</gene>
<evidence type="ECO:0000313" key="5">
    <source>
        <dbReference type="Proteomes" id="UP000183832"/>
    </source>
</evidence>
<feature type="transmembrane region" description="Helical" evidence="1">
    <location>
        <begin position="278"/>
        <end position="301"/>
    </location>
</feature>
<feature type="chain" id="PRO_5013334890" evidence="2">
    <location>
        <begin position="23"/>
        <end position="310"/>
    </location>
</feature>
<reference evidence="4 5" key="1">
    <citation type="submission" date="2015-04" db="EMBL/GenBank/DDBJ databases">
        <authorList>
            <person name="Syromyatnikov M.Y."/>
            <person name="Popov V.N."/>
        </authorList>
    </citation>
    <scope>NUCLEOTIDE SEQUENCE [LARGE SCALE GENOMIC DNA]</scope>
</reference>
<accession>A0A1J1IL15</accession>
<evidence type="ECO:0000256" key="2">
    <source>
        <dbReference type="SAM" id="SignalP"/>
    </source>
</evidence>
<dbReference type="InterPro" id="IPR032190">
    <property type="entry name" value="NPC1_N"/>
</dbReference>
<dbReference type="STRING" id="568069.A0A1J1IL15"/>
<dbReference type="GO" id="GO:0042632">
    <property type="term" value="P:cholesterol homeostasis"/>
    <property type="evidence" value="ECO:0007669"/>
    <property type="project" value="TreeGrafter"/>
</dbReference>
<dbReference type="Pfam" id="PF16414">
    <property type="entry name" value="NPC1_N"/>
    <property type="match status" value="1"/>
</dbReference>
<dbReference type="Proteomes" id="UP000183832">
    <property type="component" value="Unassembled WGS sequence"/>
</dbReference>
<dbReference type="GO" id="GO:0015918">
    <property type="term" value="P:sterol transport"/>
    <property type="evidence" value="ECO:0007669"/>
    <property type="project" value="TreeGrafter"/>
</dbReference>
<keyword evidence="2" id="KW-0732">Signal</keyword>
<feature type="domain" description="Niemann-Pick C1 N-terminal" evidence="3">
    <location>
        <begin position="30"/>
        <end position="267"/>
    </location>
</feature>
<evidence type="ECO:0000256" key="1">
    <source>
        <dbReference type="SAM" id="Phobius"/>
    </source>
</evidence>
<dbReference type="GO" id="GO:0015485">
    <property type="term" value="F:cholesterol binding"/>
    <property type="evidence" value="ECO:0007669"/>
    <property type="project" value="TreeGrafter"/>
</dbReference>
<sequence>MKCFAIILVLSTIAFHEYLCLGQIPSMNDEHCVWYKVCVRNKTKVKNCAYDGPPKILDSEGVNLLKKWCPNLIPKNKTEDVLTCCDIEQIKDLVNGVATAASILNRCPSCFANFLQPICEFTCSPHQSSFIKVVEKKINTLTNRTFVNEIDLYITEKFINGSYDSCKNVNFPSSGQLAFDLMCGAWGATKCTPKRLFHYWGDESEDFVPFQINYIMANSTDPINGFKPLNPRIVPCNESIDGITSPCSCIDCTSTCPKAPPSMLLQQKFTSFWDTDKFTVFMFLIYLICCVLFVIWSTYCLSSNIATKTG</sequence>
<feature type="signal peptide" evidence="2">
    <location>
        <begin position="1"/>
        <end position="22"/>
    </location>
</feature>
<keyword evidence="5" id="KW-1185">Reference proteome</keyword>
<keyword evidence="1" id="KW-0472">Membrane</keyword>
<dbReference type="PANTHER" id="PTHR45727:SF2">
    <property type="entry name" value="NPC INTRACELLULAR CHOLESTEROL TRANSPORTER 1"/>
    <property type="match status" value="1"/>
</dbReference>
<evidence type="ECO:0000313" key="4">
    <source>
        <dbReference type="EMBL" id="CRL00933.1"/>
    </source>
</evidence>
<dbReference type="AlphaFoldDB" id="A0A1J1IL15"/>
<evidence type="ECO:0000259" key="3">
    <source>
        <dbReference type="Pfam" id="PF16414"/>
    </source>
</evidence>